<accession>A0A835HX44</accession>
<dbReference type="AlphaFoldDB" id="A0A835HX44"/>
<dbReference type="OrthoDB" id="1749246at2759"/>
<name>A0A835HX44_9MAGN</name>
<organism evidence="1 2">
    <name type="scientific">Coptis chinensis</name>
    <dbReference type="NCBI Taxonomy" id="261450"/>
    <lineage>
        <taxon>Eukaryota</taxon>
        <taxon>Viridiplantae</taxon>
        <taxon>Streptophyta</taxon>
        <taxon>Embryophyta</taxon>
        <taxon>Tracheophyta</taxon>
        <taxon>Spermatophyta</taxon>
        <taxon>Magnoliopsida</taxon>
        <taxon>Ranunculales</taxon>
        <taxon>Ranunculaceae</taxon>
        <taxon>Coptidoideae</taxon>
        <taxon>Coptis</taxon>
    </lineage>
</organism>
<dbReference type="Proteomes" id="UP000631114">
    <property type="component" value="Unassembled WGS sequence"/>
</dbReference>
<evidence type="ECO:0000313" key="2">
    <source>
        <dbReference type="Proteomes" id="UP000631114"/>
    </source>
</evidence>
<proteinExistence type="predicted"/>
<keyword evidence="2" id="KW-1185">Reference proteome</keyword>
<reference evidence="1 2" key="1">
    <citation type="submission" date="2020-10" db="EMBL/GenBank/DDBJ databases">
        <title>The Coptis chinensis genome and diversification of protoberbering-type alkaloids.</title>
        <authorList>
            <person name="Wang B."/>
            <person name="Shu S."/>
            <person name="Song C."/>
            <person name="Liu Y."/>
        </authorList>
    </citation>
    <scope>NUCLEOTIDE SEQUENCE [LARGE SCALE GENOMIC DNA]</scope>
    <source>
        <strain evidence="1">HL-2020</strain>
        <tissue evidence="1">Leaf</tissue>
    </source>
</reference>
<evidence type="ECO:0000313" key="1">
    <source>
        <dbReference type="EMBL" id="KAF9605988.1"/>
    </source>
</evidence>
<dbReference type="EMBL" id="JADFTS010000005">
    <property type="protein sequence ID" value="KAF9605988.1"/>
    <property type="molecule type" value="Genomic_DNA"/>
</dbReference>
<protein>
    <submittedName>
        <fullName evidence="1">Uncharacterized protein</fullName>
    </submittedName>
</protein>
<gene>
    <name evidence="1" type="ORF">IFM89_021314</name>
</gene>
<comment type="caution">
    <text evidence="1">The sequence shown here is derived from an EMBL/GenBank/DDBJ whole genome shotgun (WGS) entry which is preliminary data.</text>
</comment>
<sequence>MLQEKKSVSSRPLNIAAEKERLRREMEGLDTKAVRLAEMNKKKRAVNFKMASEKKAINTGLKEGEEGYDPFSRRWMRSRNYYVSNTAGGDEAATSQMGTFFL</sequence>